<evidence type="ECO:0000259" key="1">
    <source>
        <dbReference type="SMART" id="SM01204"/>
    </source>
</evidence>
<dbReference type="PANTHER" id="PTHR14939:SF5">
    <property type="entry name" value="F-BOX ONLY PROTEIN 22"/>
    <property type="match status" value="1"/>
</dbReference>
<name>A0ABU9D6D7_9PROT</name>
<protein>
    <submittedName>
        <fullName evidence="2">FIST C-terminal domain-containing protein</fullName>
    </submittedName>
</protein>
<dbReference type="EMBL" id="JBBPCO010000001">
    <property type="protein sequence ID" value="MEK8088245.1"/>
    <property type="molecule type" value="Genomic_DNA"/>
</dbReference>
<reference evidence="2 3" key="1">
    <citation type="submission" date="2024-04" db="EMBL/GenBank/DDBJ databases">
        <authorList>
            <person name="Abashina T."/>
            <person name="Shaikin A."/>
        </authorList>
    </citation>
    <scope>NUCLEOTIDE SEQUENCE [LARGE SCALE GENOMIC DNA]</scope>
    <source>
        <strain evidence="2 3">AAFK</strain>
    </source>
</reference>
<dbReference type="RefSeq" id="WP_341369311.1">
    <property type="nucleotide sequence ID" value="NZ_JBBPCO010000001.1"/>
</dbReference>
<dbReference type="SMART" id="SM01204">
    <property type="entry name" value="FIST_C"/>
    <property type="match status" value="1"/>
</dbReference>
<keyword evidence="3" id="KW-1185">Reference proteome</keyword>
<evidence type="ECO:0000313" key="2">
    <source>
        <dbReference type="EMBL" id="MEK8088245.1"/>
    </source>
</evidence>
<evidence type="ECO:0000313" key="3">
    <source>
        <dbReference type="Proteomes" id="UP001446205"/>
    </source>
</evidence>
<proteinExistence type="predicted"/>
<dbReference type="InterPro" id="IPR019494">
    <property type="entry name" value="FIST_C"/>
</dbReference>
<dbReference type="PANTHER" id="PTHR14939">
    <property type="entry name" value="F-BOX ONLY PROTEIN 22"/>
    <property type="match status" value="1"/>
</dbReference>
<accession>A0ABU9D6D7</accession>
<comment type="caution">
    <text evidence="2">The sequence shown here is derived from an EMBL/GenBank/DDBJ whole genome shotgun (WGS) entry which is preliminary data.</text>
</comment>
<dbReference type="Pfam" id="PF10442">
    <property type="entry name" value="FIST_C"/>
    <property type="match status" value="1"/>
</dbReference>
<sequence length="359" mass="39067">MKGKVATGLRASQHASPSLALAALEEALEKLGERQANSILLLLTPDFLPMLDATLRSCARRASCTRILGANCRGVLTEAGAILDQAGCAVMVFTDPYRLDPPQTGSDGETQLSFATADACDWGWLQQGHPRIGMLTSPGLRGGRAWSGIRSTASGRIQALISGISDSGTVLSRGLRQLTPLLHVSRSEGSRILALDGRPALEWLARCLPYSARESEKIPLHHLMLACPLDEAGTLQNGRFRLLHITRTDPADQRLELSEPVESGQGIYFVLRDPVVAERDTRSGLELLQARLPEPAFAFLFASFGRGPEFHAGKNRDLELYKDYYSHTPLIGSYGLGEIGPLENETHLFQYTSVFSAFV</sequence>
<feature type="domain" description="FIST C-domain" evidence="1">
    <location>
        <begin position="200"/>
        <end position="342"/>
    </location>
</feature>
<dbReference type="Proteomes" id="UP001446205">
    <property type="component" value="Unassembled WGS sequence"/>
</dbReference>
<organism evidence="2 3">
    <name type="scientific">Thermithiobacillus plumbiphilus</name>
    <dbReference type="NCBI Taxonomy" id="1729899"/>
    <lineage>
        <taxon>Bacteria</taxon>
        <taxon>Pseudomonadati</taxon>
        <taxon>Pseudomonadota</taxon>
        <taxon>Acidithiobacillia</taxon>
        <taxon>Acidithiobacillales</taxon>
        <taxon>Thermithiobacillaceae</taxon>
        <taxon>Thermithiobacillus</taxon>
    </lineage>
</organism>
<gene>
    <name evidence="2" type="ORF">WOB96_00570</name>
</gene>